<organism evidence="1 2">
    <name type="scientific">Corynebacterium auriscanis</name>
    <dbReference type="NCBI Taxonomy" id="99807"/>
    <lineage>
        <taxon>Bacteria</taxon>
        <taxon>Bacillati</taxon>
        <taxon>Actinomycetota</taxon>
        <taxon>Actinomycetes</taxon>
        <taxon>Mycobacteriales</taxon>
        <taxon>Corynebacteriaceae</taxon>
        <taxon>Corynebacterium</taxon>
    </lineage>
</organism>
<sequence length="75" mass="8129">MRAATKHTGTIEASDRSRTMLDMALLGSSERTVVSTSAPARAVASVAAMKTRICATKFRISAKASALMGWRREWD</sequence>
<protein>
    <submittedName>
        <fullName evidence="1">Uncharacterized protein</fullName>
    </submittedName>
</protein>
<proteinExistence type="predicted"/>
<evidence type="ECO:0000313" key="1">
    <source>
        <dbReference type="EMBL" id="KGM19154.1"/>
    </source>
</evidence>
<keyword evidence="2" id="KW-1185">Reference proteome</keyword>
<name>A0A0A2DMJ4_9CORY</name>
<reference evidence="1 2" key="1">
    <citation type="submission" date="2014-10" db="EMBL/GenBank/DDBJ databases">
        <title>Whole Genome sequence of Corynebacterium auriscanis strain CIP 106629.</title>
        <authorList>
            <person name="Hassan S.S."/>
            <person name="Jamal S.B."/>
            <person name="Tiwari S."/>
            <person name="Oliveira L.D.C."/>
            <person name="Souza F."/>
            <person name="Mariano D.C."/>
            <person name="Almeida S."/>
            <person name="Dorella F."/>
            <person name="Pereira F."/>
            <person name="Carvalho A."/>
            <person name="Leal C.A."/>
            <person name="Soares S.D.C."/>
            <person name="Figueiredo H.C."/>
            <person name="Silva A."/>
            <person name="Azevedo V.A."/>
        </authorList>
    </citation>
    <scope>NUCLEOTIDE SEQUENCE [LARGE SCALE GENOMIC DNA]</scope>
    <source>
        <strain evidence="1 2">CIP 106629</strain>
    </source>
</reference>
<dbReference type="Proteomes" id="UP000030145">
    <property type="component" value="Unassembled WGS sequence"/>
</dbReference>
<accession>A0A0A2DMJ4</accession>
<dbReference type="EMBL" id="JRVJ01000003">
    <property type="protein sequence ID" value="KGM19154.1"/>
    <property type="molecule type" value="Genomic_DNA"/>
</dbReference>
<dbReference type="AlphaFoldDB" id="A0A0A2DMJ4"/>
<comment type="caution">
    <text evidence="1">The sequence shown here is derived from an EMBL/GenBank/DDBJ whole genome shotgun (WGS) entry which is preliminary data.</text>
</comment>
<evidence type="ECO:0000313" key="2">
    <source>
        <dbReference type="Proteomes" id="UP000030145"/>
    </source>
</evidence>
<gene>
    <name evidence="1" type="ORF">MA47_03140</name>
</gene>